<gene>
    <name evidence="3" type="ORF">JF539_26985</name>
</gene>
<dbReference type="AlphaFoldDB" id="A0A939EKE8"/>
<dbReference type="Pfam" id="PF08239">
    <property type="entry name" value="SH3_3"/>
    <property type="match status" value="1"/>
</dbReference>
<reference evidence="3" key="1">
    <citation type="submission" date="2020-12" db="EMBL/GenBank/DDBJ databases">
        <title>Oil enriched cultivation method for isolating marine PHA-producing bacteria.</title>
        <authorList>
            <person name="Zheng W."/>
            <person name="Yu S."/>
            <person name="Huang Y."/>
        </authorList>
    </citation>
    <scope>NUCLEOTIDE SEQUENCE</scope>
    <source>
        <strain evidence="3">SY-2-12</strain>
    </source>
</reference>
<name>A0A939EKE8_9HYPH</name>
<feature type="chain" id="PRO_5037667010" evidence="1">
    <location>
        <begin position="21"/>
        <end position="146"/>
    </location>
</feature>
<feature type="signal peptide" evidence="1">
    <location>
        <begin position="1"/>
        <end position="20"/>
    </location>
</feature>
<dbReference type="EMBL" id="JAEKJZ010000009">
    <property type="protein sequence ID" value="MBN9674032.1"/>
    <property type="molecule type" value="Genomic_DNA"/>
</dbReference>
<protein>
    <submittedName>
        <fullName evidence="3">SH3 domain-containing protein</fullName>
    </submittedName>
</protein>
<organism evidence="3 4">
    <name type="scientific">Roseibium aggregatum</name>
    <dbReference type="NCBI Taxonomy" id="187304"/>
    <lineage>
        <taxon>Bacteria</taxon>
        <taxon>Pseudomonadati</taxon>
        <taxon>Pseudomonadota</taxon>
        <taxon>Alphaproteobacteria</taxon>
        <taxon>Hyphomicrobiales</taxon>
        <taxon>Stappiaceae</taxon>
        <taxon>Roseibium</taxon>
    </lineage>
</organism>
<dbReference type="Proteomes" id="UP000664096">
    <property type="component" value="Unassembled WGS sequence"/>
</dbReference>
<evidence type="ECO:0000256" key="1">
    <source>
        <dbReference type="SAM" id="SignalP"/>
    </source>
</evidence>
<dbReference type="Gene3D" id="2.30.30.40">
    <property type="entry name" value="SH3 Domains"/>
    <property type="match status" value="1"/>
</dbReference>
<sequence>MLIRLSLAFIALGFMGFASAAQAAGPAIAYTTADLNMRTGPGTNYPVITTLPRSAGVTVFGCTADYRWCDAAFANVKGWVSGRYLAYGGNGAYYGQPIPHAGTYIGVQRYYRNYPIYGGPRIAVPPYPYRPYNPGYPQRYFEPRVY</sequence>
<dbReference type="RefSeq" id="WP_207144328.1">
    <property type="nucleotide sequence ID" value="NZ_JAEKJZ010000009.1"/>
</dbReference>
<comment type="caution">
    <text evidence="3">The sequence shown here is derived from an EMBL/GenBank/DDBJ whole genome shotgun (WGS) entry which is preliminary data.</text>
</comment>
<dbReference type="InterPro" id="IPR003646">
    <property type="entry name" value="SH3-like_bac-type"/>
</dbReference>
<feature type="domain" description="SH3b" evidence="2">
    <location>
        <begin position="34"/>
        <end position="85"/>
    </location>
</feature>
<evidence type="ECO:0000313" key="4">
    <source>
        <dbReference type="Proteomes" id="UP000664096"/>
    </source>
</evidence>
<keyword evidence="1" id="KW-0732">Signal</keyword>
<accession>A0A939EKE8</accession>
<evidence type="ECO:0000259" key="2">
    <source>
        <dbReference type="Pfam" id="PF08239"/>
    </source>
</evidence>
<evidence type="ECO:0000313" key="3">
    <source>
        <dbReference type="EMBL" id="MBN9674032.1"/>
    </source>
</evidence>
<proteinExistence type="predicted"/>